<keyword evidence="1" id="KW-0812">Transmembrane</keyword>
<keyword evidence="1" id="KW-1133">Transmembrane helix</keyword>
<evidence type="ECO:0000313" key="2">
    <source>
        <dbReference type="EMBL" id="PKK78565.1"/>
    </source>
</evidence>
<comment type="caution">
    <text evidence="2">The sequence shown here is derived from an EMBL/GenBank/DDBJ whole genome shotgun (WGS) entry which is preliminary data.</text>
</comment>
<feature type="transmembrane region" description="Helical" evidence="1">
    <location>
        <begin position="20"/>
        <end position="37"/>
    </location>
</feature>
<proteinExistence type="predicted"/>
<dbReference type="AlphaFoldDB" id="A0A2N1NXH2"/>
<reference evidence="2 3" key="2">
    <citation type="submission" date="2017-10" db="EMBL/GenBank/DDBJ databases">
        <title>Extensive intraspecific genome diversity in a model arbuscular mycorrhizal fungus.</title>
        <authorList>
            <person name="Chen E.C.H."/>
            <person name="Morin E."/>
            <person name="Baudet D."/>
            <person name="Noel J."/>
            <person name="Ndikumana S."/>
            <person name="Charron P."/>
            <person name="St-Onge C."/>
            <person name="Giorgi J."/>
            <person name="Grigoriev I.V."/>
            <person name="Roux C."/>
            <person name="Martin F.M."/>
            <person name="Corradi N."/>
        </authorList>
    </citation>
    <scope>NUCLEOTIDE SEQUENCE [LARGE SCALE GENOMIC DNA]</scope>
    <source>
        <strain evidence="2 3">C2</strain>
    </source>
</reference>
<organism evidence="2 3">
    <name type="scientific">Rhizophagus irregularis</name>
    <dbReference type="NCBI Taxonomy" id="588596"/>
    <lineage>
        <taxon>Eukaryota</taxon>
        <taxon>Fungi</taxon>
        <taxon>Fungi incertae sedis</taxon>
        <taxon>Mucoromycota</taxon>
        <taxon>Glomeromycotina</taxon>
        <taxon>Glomeromycetes</taxon>
        <taxon>Glomerales</taxon>
        <taxon>Glomeraceae</taxon>
        <taxon>Rhizophagus</taxon>
    </lineage>
</organism>
<protein>
    <submittedName>
        <fullName evidence="2">Uncharacterized protein</fullName>
    </submittedName>
</protein>
<gene>
    <name evidence="2" type="ORF">RhiirC2_516700</name>
</gene>
<evidence type="ECO:0000256" key="1">
    <source>
        <dbReference type="SAM" id="Phobius"/>
    </source>
</evidence>
<sequence>MSPYSVPVYVYTWEVYKGFVVKILKLRTIYLLIYIYLTSNLKNAPFKTKKFQKKKRERGI</sequence>
<dbReference type="EMBL" id="LLXL01000078">
    <property type="protein sequence ID" value="PKK78565.1"/>
    <property type="molecule type" value="Genomic_DNA"/>
</dbReference>
<dbReference type="Proteomes" id="UP000233469">
    <property type="component" value="Unassembled WGS sequence"/>
</dbReference>
<evidence type="ECO:0000313" key="3">
    <source>
        <dbReference type="Proteomes" id="UP000233469"/>
    </source>
</evidence>
<reference evidence="2 3" key="1">
    <citation type="submission" date="2016-04" db="EMBL/GenBank/DDBJ databases">
        <title>Genome analyses suggest a sexual origin of heterokaryosis in a supposedly ancient asexual fungus.</title>
        <authorList>
            <person name="Ropars J."/>
            <person name="Sedzielewska K."/>
            <person name="Noel J."/>
            <person name="Charron P."/>
            <person name="Farinelli L."/>
            <person name="Marton T."/>
            <person name="Kruger M."/>
            <person name="Pelin A."/>
            <person name="Brachmann A."/>
            <person name="Corradi N."/>
        </authorList>
    </citation>
    <scope>NUCLEOTIDE SEQUENCE [LARGE SCALE GENOMIC DNA]</scope>
    <source>
        <strain evidence="2 3">C2</strain>
    </source>
</reference>
<accession>A0A2N1NXH2</accession>
<keyword evidence="1" id="KW-0472">Membrane</keyword>
<name>A0A2N1NXH2_9GLOM</name>